<reference evidence="2" key="1">
    <citation type="submission" date="2017-01" db="EMBL/GenBank/DDBJ databases">
        <authorList>
            <person name="Wang Y."/>
            <person name="White M."/>
            <person name="Kvist S."/>
            <person name="Moncalvo J.-M."/>
        </authorList>
    </citation>
    <scope>NUCLEOTIDE SEQUENCE [LARGE SCALE GENOMIC DNA]</scope>
    <source>
        <strain evidence="2">ID-206-W2</strain>
    </source>
</reference>
<accession>A0A1R1XKG0</accession>
<gene>
    <name evidence="1" type="ORF">AYI69_g8308</name>
</gene>
<protein>
    <submittedName>
        <fullName evidence="1">Uncharacterized protein</fullName>
    </submittedName>
</protein>
<evidence type="ECO:0000313" key="2">
    <source>
        <dbReference type="Proteomes" id="UP000187429"/>
    </source>
</evidence>
<dbReference type="AlphaFoldDB" id="A0A1R1XKG0"/>
<dbReference type="EMBL" id="LSSM01004354">
    <property type="protein sequence ID" value="OMJ15121.1"/>
    <property type="molecule type" value="Genomic_DNA"/>
</dbReference>
<proteinExistence type="predicted"/>
<evidence type="ECO:0000313" key="1">
    <source>
        <dbReference type="EMBL" id="OMJ15121.1"/>
    </source>
</evidence>
<comment type="caution">
    <text evidence="1">The sequence shown here is derived from an EMBL/GenBank/DDBJ whole genome shotgun (WGS) entry which is preliminary data.</text>
</comment>
<dbReference type="Proteomes" id="UP000187429">
    <property type="component" value="Unassembled WGS sequence"/>
</dbReference>
<name>A0A1R1XKG0_9FUNG</name>
<sequence>MNPLMGDQINQDRCGVIRINSSTWMLFTVMGKPIAQITNNKYLGVVFNDKWNSFSALKLNLGYRRKTTHSIYYSQSSNDIPTAI</sequence>
<keyword evidence="2" id="KW-1185">Reference proteome</keyword>
<organism evidence="1 2">
    <name type="scientific">Smittium culicis</name>
    <dbReference type="NCBI Taxonomy" id="133412"/>
    <lineage>
        <taxon>Eukaryota</taxon>
        <taxon>Fungi</taxon>
        <taxon>Fungi incertae sedis</taxon>
        <taxon>Zoopagomycota</taxon>
        <taxon>Kickxellomycotina</taxon>
        <taxon>Harpellomycetes</taxon>
        <taxon>Harpellales</taxon>
        <taxon>Legeriomycetaceae</taxon>
        <taxon>Smittium</taxon>
    </lineage>
</organism>